<dbReference type="EMBL" id="CALNXI010000759">
    <property type="protein sequence ID" value="CAH3044570.1"/>
    <property type="molecule type" value="Genomic_DNA"/>
</dbReference>
<keyword evidence="1" id="KW-0833">Ubl conjugation pathway</keyword>
<dbReference type="InterPro" id="IPR006553">
    <property type="entry name" value="Leu-rich_rpt_Cys-con_subtyp"/>
</dbReference>
<organism evidence="3 4">
    <name type="scientific">Porites evermanni</name>
    <dbReference type="NCBI Taxonomy" id="104178"/>
    <lineage>
        <taxon>Eukaryota</taxon>
        <taxon>Metazoa</taxon>
        <taxon>Cnidaria</taxon>
        <taxon>Anthozoa</taxon>
        <taxon>Hexacorallia</taxon>
        <taxon>Scleractinia</taxon>
        <taxon>Fungiina</taxon>
        <taxon>Poritidae</taxon>
        <taxon>Porites</taxon>
    </lineage>
</organism>
<dbReference type="SUPFAM" id="SSF52047">
    <property type="entry name" value="RNI-like"/>
    <property type="match status" value="2"/>
</dbReference>
<dbReference type="SMART" id="SM00256">
    <property type="entry name" value="FBOX"/>
    <property type="match status" value="1"/>
</dbReference>
<dbReference type="PANTHER" id="PTHR20933">
    <property type="entry name" value="F-BOX ONLY PROTEIN 33"/>
    <property type="match status" value="1"/>
</dbReference>
<dbReference type="Proteomes" id="UP001159427">
    <property type="component" value="Unassembled WGS sequence"/>
</dbReference>
<dbReference type="SMART" id="SM00367">
    <property type="entry name" value="LRR_CC"/>
    <property type="match status" value="4"/>
</dbReference>
<evidence type="ECO:0000313" key="4">
    <source>
        <dbReference type="Proteomes" id="UP001159427"/>
    </source>
</evidence>
<sequence length="520" mass="59673">MNRQTNFHHIPDSVLLHIFNFLSRHELAIAAQVSKRWLRISRDGALWKHMELESKEENDVKEVITKNSCSLLTRMNLSKCNLTPEFMVTLSGICTQLRELTLQKCFFARQKRRFRLHTLRNLKTLDARLLRGNSAFVLRLLRCTPNVEMLAVDETIGSSWNGKILRLLSKLRLLDLSRCIEVTDEDIEIMATSCPSLESLLLIKCFKVSGYALPVLLRNCKMLRTLSLAYTRVTDDCLRECNWKNSTLKELDFSSCYFVSSRGLRVVFAHLSDAVYINLSNCSENSAVTPNILSDMMRFRSLQVLNLDDGFVTSEANEELICQIAHNCPYISCLLVGITLQTARCLERCLQSLEDLKRFGISAYPGIDDPPLVRPPIPVAIPPNRFGLDKILNTLATYCHKLEALQLSGYRDRECETVTNAFVNLLRNCENLSRICSFGGNTDILVMAADAQQQTRRHDIRLIKPTMLFPTPRTVTPPPNMCFDRVVYNKETSTIDDPWRGPFVYEVQRNRRFWIENAYE</sequence>
<gene>
    <name evidence="3" type="ORF">PEVE_00040827</name>
</gene>
<dbReference type="PROSITE" id="PS50181">
    <property type="entry name" value="FBOX"/>
    <property type="match status" value="1"/>
</dbReference>
<feature type="domain" description="F-box" evidence="2">
    <location>
        <begin position="4"/>
        <end position="50"/>
    </location>
</feature>
<reference evidence="3 4" key="1">
    <citation type="submission" date="2022-05" db="EMBL/GenBank/DDBJ databases">
        <authorList>
            <consortium name="Genoscope - CEA"/>
            <person name="William W."/>
        </authorList>
    </citation>
    <scope>NUCLEOTIDE SEQUENCE [LARGE SCALE GENOMIC DNA]</scope>
</reference>
<dbReference type="Gene3D" id="3.80.10.10">
    <property type="entry name" value="Ribonuclease Inhibitor"/>
    <property type="match status" value="2"/>
</dbReference>
<dbReference type="SUPFAM" id="SSF81383">
    <property type="entry name" value="F-box domain"/>
    <property type="match status" value="1"/>
</dbReference>
<name>A0ABN8N942_9CNID</name>
<evidence type="ECO:0000313" key="3">
    <source>
        <dbReference type="EMBL" id="CAH3044570.1"/>
    </source>
</evidence>
<comment type="caution">
    <text evidence="3">The sequence shown here is derived from an EMBL/GenBank/DDBJ whole genome shotgun (WGS) entry which is preliminary data.</text>
</comment>
<evidence type="ECO:0000259" key="2">
    <source>
        <dbReference type="PROSITE" id="PS50181"/>
    </source>
</evidence>
<accession>A0ABN8N942</accession>
<dbReference type="PANTHER" id="PTHR20933:SF4">
    <property type="entry name" value="F-BOX INVOLVED IN POLYQ PATHOGENESIS, ISOFORM A"/>
    <property type="match status" value="1"/>
</dbReference>
<proteinExistence type="predicted"/>
<dbReference type="InterPro" id="IPR032675">
    <property type="entry name" value="LRR_dom_sf"/>
</dbReference>
<evidence type="ECO:0000256" key="1">
    <source>
        <dbReference type="ARBA" id="ARBA00022786"/>
    </source>
</evidence>
<dbReference type="InterPro" id="IPR036047">
    <property type="entry name" value="F-box-like_dom_sf"/>
</dbReference>
<dbReference type="InterPro" id="IPR001810">
    <property type="entry name" value="F-box_dom"/>
</dbReference>
<protein>
    <recommendedName>
        <fullName evidence="2">F-box domain-containing protein</fullName>
    </recommendedName>
</protein>
<dbReference type="Pfam" id="PF12937">
    <property type="entry name" value="F-box-like"/>
    <property type="match status" value="1"/>
</dbReference>
<keyword evidence="4" id="KW-1185">Reference proteome</keyword>